<dbReference type="Proteomes" id="UP000184038">
    <property type="component" value="Unassembled WGS sequence"/>
</dbReference>
<organism evidence="2 3">
    <name type="scientific">Anaerosporobacter mobilis DSM 15930</name>
    <dbReference type="NCBI Taxonomy" id="1120996"/>
    <lineage>
        <taxon>Bacteria</taxon>
        <taxon>Bacillati</taxon>
        <taxon>Bacillota</taxon>
        <taxon>Clostridia</taxon>
        <taxon>Lachnospirales</taxon>
        <taxon>Lachnospiraceae</taxon>
        <taxon>Anaerosporobacter</taxon>
    </lineage>
</organism>
<feature type="transmembrane region" description="Helical" evidence="1">
    <location>
        <begin position="6"/>
        <end position="30"/>
    </location>
</feature>
<sequence length="56" mass="6777">MVKEYFVMKLAIGAMLLALVALILIIRCAIENIQIRIRMKRWRKMHDENNTYQRKE</sequence>
<dbReference type="STRING" id="1120996.SAMN02746066_04541"/>
<keyword evidence="1" id="KW-0472">Membrane</keyword>
<dbReference type="EMBL" id="FRCP01000030">
    <property type="protein sequence ID" value="SHN03776.1"/>
    <property type="molecule type" value="Genomic_DNA"/>
</dbReference>
<keyword evidence="1" id="KW-1133">Transmembrane helix</keyword>
<keyword evidence="1" id="KW-0812">Transmembrane</keyword>
<proteinExistence type="predicted"/>
<keyword evidence="3" id="KW-1185">Reference proteome</keyword>
<protein>
    <submittedName>
        <fullName evidence="2">Uncharacterized protein</fullName>
    </submittedName>
</protein>
<evidence type="ECO:0000256" key="1">
    <source>
        <dbReference type="SAM" id="Phobius"/>
    </source>
</evidence>
<name>A0A1M7NJC0_9FIRM</name>
<dbReference type="RefSeq" id="WP_170865570.1">
    <property type="nucleotide sequence ID" value="NZ_FRCP01000030.1"/>
</dbReference>
<gene>
    <name evidence="2" type="ORF">SAMN02746066_04541</name>
</gene>
<reference evidence="2 3" key="1">
    <citation type="submission" date="2016-11" db="EMBL/GenBank/DDBJ databases">
        <authorList>
            <person name="Jaros S."/>
            <person name="Januszkiewicz K."/>
            <person name="Wedrychowicz H."/>
        </authorList>
    </citation>
    <scope>NUCLEOTIDE SEQUENCE [LARGE SCALE GENOMIC DNA]</scope>
    <source>
        <strain evidence="2 3">DSM 15930</strain>
    </source>
</reference>
<evidence type="ECO:0000313" key="2">
    <source>
        <dbReference type="EMBL" id="SHN03776.1"/>
    </source>
</evidence>
<accession>A0A1M7NJC0</accession>
<evidence type="ECO:0000313" key="3">
    <source>
        <dbReference type="Proteomes" id="UP000184038"/>
    </source>
</evidence>
<dbReference type="AlphaFoldDB" id="A0A1M7NJC0"/>